<dbReference type="EMBL" id="KV454212">
    <property type="protein sequence ID" value="ODQ58288.1"/>
    <property type="molecule type" value="Genomic_DNA"/>
</dbReference>
<evidence type="ECO:0000259" key="1">
    <source>
        <dbReference type="Pfam" id="PF03372"/>
    </source>
</evidence>
<dbReference type="SUPFAM" id="SSF56219">
    <property type="entry name" value="DNase I-like"/>
    <property type="match status" value="1"/>
</dbReference>
<dbReference type="InterPro" id="IPR036691">
    <property type="entry name" value="Endo/exonu/phosph_ase_sf"/>
</dbReference>
<reference evidence="2 3" key="1">
    <citation type="journal article" date="2016" name="Proc. Natl. Acad. Sci. U.S.A.">
        <title>Comparative genomics of biotechnologically important yeasts.</title>
        <authorList>
            <person name="Riley R."/>
            <person name="Haridas S."/>
            <person name="Wolfe K.H."/>
            <person name="Lopes M.R."/>
            <person name="Hittinger C.T."/>
            <person name="Goeker M."/>
            <person name="Salamov A.A."/>
            <person name="Wisecaver J.H."/>
            <person name="Long T.M."/>
            <person name="Calvey C.H."/>
            <person name="Aerts A.L."/>
            <person name="Barry K.W."/>
            <person name="Choi C."/>
            <person name="Clum A."/>
            <person name="Coughlan A.Y."/>
            <person name="Deshpande S."/>
            <person name="Douglass A.P."/>
            <person name="Hanson S.J."/>
            <person name="Klenk H.-P."/>
            <person name="LaButti K.M."/>
            <person name="Lapidus A."/>
            <person name="Lindquist E.A."/>
            <person name="Lipzen A.M."/>
            <person name="Meier-Kolthoff J.P."/>
            <person name="Ohm R.A."/>
            <person name="Otillar R.P."/>
            <person name="Pangilinan J.L."/>
            <person name="Peng Y."/>
            <person name="Rokas A."/>
            <person name="Rosa C.A."/>
            <person name="Scheuner C."/>
            <person name="Sibirny A.A."/>
            <person name="Slot J.C."/>
            <person name="Stielow J.B."/>
            <person name="Sun H."/>
            <person name="Kurtzman C.P."/>
            <person name="Blackwell M."/>
            <person name="Grigoriev I.V."/>
            <person name="Jeffries T.W."/>
        </authorList>
    </citation>
    <scope>NUCLEOTIDE SEQUENCE [LARGE SCALE GENOMIC DNA]</scope>
    <source>
        <strain evidence="3">ATCC 58044 / CBS 1984 / NCYC 433 / NRRL Y-366-8</strain>
    </source>
</reference>
<dbReference type="Proteomes" id="UP000094112">
    <property type="component" value="Unassembled WGS sequence"/>
</dbReference>
<dbReference type="RefSeq" id="XP_019037495.1">
    <property type="nucleotide sequence ID" value="XM_019180980.1"/>
</dbReference>
<dbReference type="Gene3D" id="3.60.10.10">
    <property type="entry name" value="Endonuclease/exonuclease/phosphatase"/>
    <property type="match status" value="1"/>
</dbReference>
<gene>
    <name evidence="2" type="ORF">WICANDRAFT_23204</name>
</gene>
<dbReference type="AlphaFoldDB" id="A0A1E3NYY1"/>
<dbReference type="InterPro" id="IPR005135">
    <property type="entry name" value="Endo/exonuclease/phosphatase"/>
</dbReference>
<keyword evidence="3" id="KW-1185">Reference proteome</keyword>
<evidence type="ECO:0000313" key="3">
    <source>
        <dbReference type="Proteomes" id="UP000094112"/>
    </source>
</evidence>
<feature type="domain" description="Endonuclease/exonuclease/phosphatase" evidence="1">
    <location>
        <begin position="9"/>
        <end position="289"/>
    </location>
</feature>
<protein>
    <recommendedName>
        <fullName evidence="1">Endonuclease/exonuclease/phosphatase domain-containing protein</fullName>
    </recommendedName>
</protein>
<evidence type="ECO:0000313" key="2">
    <source>
        <dbReference type="EMBL" id="ODQ58288.1"/>
    </source>
</evidence>
<sequence>ASETIRLQSWNLRFDKVKDGIPVEDTIKSLEWGIPADGGPFYENYGEETWSKRRIAIANDVVFNRADIFSVNEALKRQVDDLEYLLNKMSGQTWRHVGVGRDDGKEKGEYSAIFYNANKIHLWDSDQVWLSDTPFEPSKYPGAGSYRLATIAHMSTWGGGFFTLINTHLDDRSDDQRKLGASLLKQIGAHEYSYSLGPVFLTGDFNSQANGSASGAYRIVTGLEEAVPINETFAKRYHSPIADTFTFGDFLPETDPLQRSGHFATWDGFKPWGDTSAIGDRIDFQFVGKPNKEAWNIPKKQHKIERYRTGETFWDLQFHMSDHRPVISDITL</sequence>
<name>A0A1E3NYY1_WICAA</name>
<organism evidence="2 3">
    <name type="scientific">Wickerhamomyces anomalus (strain ATCC 58044 / CBS 1984 / NCYC 433 / NRRL Y-366-8)</name>
    <name type="common">Yeast</name>
    <name type="synonym">Hansenula anomala</name>
    <dbReference type="NCBI Taxonomy" id="683960"/>
    <lineage>
        <taxon>Eukaryota</taxon>
        <taxon>Fungi</taxon>
        <taxon>Dikarya</taxon>
        <taxon>Ascomycota</taxon>
        <taxon>Saccharomycotina</taxon>
        <taxon>Saccharomycetes</taxon>
        <taxon>Phaffomycetales</taxon>
        <taxon>Wickerhamomycetaceae</taxon>
        <taxon>Wickerhamomyces</taxon>
    </lineage>
</organism>
<proteinExistence type="predicted"/>
<dbReference type="Pfam" id="PF03372">
    <property type="entry name" value="Exo_endo_phos"/>
    <property type="match status" value="1"/>
</dbReference>
<dbReference type="STRING" id="683960.A0A1E3NYY1"/>
<dbReference type="GeneID" id="30198226"/>
<dbReference type="OrthoDB" id="276515at2759"/>
<accession>A0A1E3NYY1</accession>
<dbReference type="GO" id="GO:0003824">
    <property type="term" value="F:catalytic activity"/>
    <property type="evidence" value="ECO:0007669"/>
    <property type="project" value="InterPro"/>
</dbReference>
<feature type="non-terminal residue" evidence="2">
    <location>
        <position position="1"/>
    </location>
</feature>
<feature type="non-terminal residue" evidence="2">
    <location>
        <position position="332"/>
    </location>
</feature>